<dbReference type="PANTHER" id="PTHR10353:SF137">
    <property type="entry name" value="MYROSINASE 3-RELATED"/>
    <property type="match status" value="1"/>
</dbReference>
<dbReference type="EMBL" id="LRBV02000001">
    <property type="status" value="NOT_ANNOTATED_CDS"/>
    <property type="molecule type" value="Genomic_DNA"/>
</dbReference>
<organism evidence="6 7">
    <name type="scientific">Quercus lobata</name>
    <name type="common">Valley oak</name>
    <dbReference type="NCBI Taxonomy" id="97700"/>
    <lineage>
        <taxon>Eukaryota</taxon>
        <taxon>Viridiplantae</taxon>
        <taxon>Streptophyta</taxon>
        <taxon>Embryophyta</taxon>
        <taxon>Tracheophyta</taxon>
        <taxon>Spermatophyta</taxon>
        <taxon>Magnoliopsida</taxon>
        <taxon>eudicotyledons</taxon>
        <taxon>Gunneridae</taxon>
        <taxon>Pentapetalae</taxon>
        <taxon>rosids</taxon>
        <taxon>fabids</taxon>
        <taxon>Fagales</taxon>
        <taxon>Fagaceae</taxon>
        <taxon>Quercus</taxon>
    </lineage>
</organism>
<dbReference type="Gramene" id="QL01p006957:mrna">
    <property type="protein sequence ID" value="QL01p006957:mrna"/>
    <property type="gene ID" value="QL01p006957"/>
</dbReference>
<accession>A0A7N2KL50</accession>
<feature type="chain" id="PRO_5029884996" evidence="5">
    <location>
        <begin position="24"/>
        <end position="370"/>
    </location>
</feature>
<dbReference type="InterPro" id="IPR001360">
    <property type="entry name" value="Glyco_hydro_1"/>
</dbReference>
<dbReference type="EnsemblPlants" id="QL01p006957:mrna">
    <property type="protein sequence ID" value="QL01p006957:mrna"/>
    <property type="gene ID" value="QL01p006957"/>
</dbReference>
<reference evidence="6 7" key="1">
    <citation type="journal article" date="2016" name="G3 (Bethesda)">
        <title>First Draft Assembly and Annotation of the Genome of a California Endemic Oak Quercus lobata Nee (Fagaceae).</title>
        <authorList>
            <person name="Sork V.L."/>
            <person name="Fitz-Gibbon S.T."/>
            <person name="Puiu D."/>
            <person name="Crepeau M."/>
            <person name="Gugger P.F."/>
            <person name="Sherman R."/>
            <person name="Stevens K."/>
            <person name="Langley C.H."/>
            <person name="Pellegrini M."/>
            <person name="Salzberg S.L."/>
        </authorList>
    </citation>
    <scope>NUCLEOTIDE SEQUENCE [LARGE SCALE GENOMIC DNA]</scope>
    <source>
        <strain evidence="6 7">cv. SW786</strain>
    </source>
</reference>
<dbReference type="PROSITE" id="PS00653">
    <property type="entry name" value="GLYCOSYL_HYDROL_F1_2"/>
    <property type="match status" value="1"/>
</dbReference>
<dbReference type="InterPro" id="IPR017853">
    <property type="entry name" value="GH"/>
</dbReference>
<dbReference type="Pfam" id="PF00232">
    <property type="entry name" value="Glyco_hydro_1"/>
    <property type="match status" value="1"/>
</dbReference>
<evidence type="ECO:0000313" key="7">
    <source>
        <dbReference type="Proteomes" id="UP000594261"/>
    </source>
</evidence>
<evidence type="ECO:0000256" key="2">
    <source>
        <dbReference type="ARBA" id="ARBA00022801"/>
    </source>
</evidence>
<proteinExistence type="inferred from homology"/>
<protein>
    <submittedName>
        <fullName evidence="6">Uncharacterized protein</fullName>
    </submittedName>
</protein>
<dbReference type="PANTHER" id="PTHR10353">
    <property type="entry name" value="GLYCOSYL HYDROLASE"/>
    <property type="match status" value="1"/>
</dbReference>
<dbReference type="AlphaFoldDB" id="A0A7N2KL50"/>
<dbReference type="SUPFAM" id="SSF51445">
    <property type="entry name" value="(Trans)glycosidases"/>
    <property type="match status" value="1"/>
</dbReference>
<sequence>MAFQGYQLLGLVVLLSSFAISVSHETASFNRSTFPAGFIFGTASSSYQYEGAASKGGRGPSIWDTFTHRYPDNIKDGSNGDVAIDQYHHYKEGVGIMKDMGLDAYRLSVSWTRVLPNGKLSGGVNREGINYYNKLINELLDKGLKPFVTIFHWDLPQPLEDEYGGFLSPQIVHDFQDYAELCFKEFGDRVKHWITLNEPYTFSCLGYASGQLAPGRCSAWQNLNCIGGNSGTEPYLVTHHQLLAHAATVKVYKGKYQCKKGVIGIALVSQWMEPYSNAKHHRDAALRALDFEFGWFMDPLTNGDYPHSMQSLVGKSLPKFTREQSKLLIGSFDFIGLNYYTANYAANAPHLNAGNASYLTDSLVNLTSTD</sequence>
<dbReference type="InParanoid" id="A0A7N2KL50"/>
<dbReference type="FunFam" id="3.20.20.80:FF:000020">
    <property type="entry name" value="Beta-glucosidase 12"/>
    <property type="match status" value="1"/>
</dbReference>
<evidence type="ECO:0000256" key="5">
    <source>
        <dbReference type="SAM" id="SignalP"/>
    </source>
</evidence>
<comment type="similarity">
    <text evidence="1 4">Belongs to the glycosyl hydrolase 1 family.</text>
</comment>
<name>A0A7N2KL50_QUELO</name>
<evidence type="ECO:0000313" key="6">
    <source>
        <dbReference type="EnsemblPlants" id="QL01p006957:mrna"/>
    </source>
</evidence>
<dbReference type="InterPro" id="IPR033132">
    <property type="entry name" value="GH_1_N_CS"/>
</dbReference>
<keyword evidence="2" id="KW-0378">Hydrolase</keyword>
<keyword evidence="3" id="KW-0326">Glycosidase</keyword>
<feature type="signal peptide" evidence="5">
    <location>
        <begin position="1"/>
        <end position="23"/>
    </location>
</feature>
<evidence type="ECO:0000256" key="1">
    <source>
        <dbReference type="ARBA" id="ARBA00010838"/>
    </source>
</evidence>
<evidence type="ECO:0000256" key="4">
    <source>
        <dbReference type="RuleBase" id="RU003690"/>
    </source>
</evidence>
<dbReference type="OMA" id="TSESRCH"/>
<dbReference type="Proteomes" id="UP000594261">
    <property type="component" value="Chromosome 1"/>
</dbReference>
<dbReference type="Gene3D" id="3.20.20.80">
    <property type="entry name" value="Glycosidases"/>
    <property type="match status" value="1"/>
</dbReference>
<dbReference type="GO" id="GO:0008422">
    <property type="term" value="F:beta-glucosidase activity"/>
    <property type="evidence" value="ECO:0007669"/>
    <property type="project" value="TreeGrafter"/>
</dbReference>
<keyword evidence="7" id="KW-1185">Reference proteome</keyword>
<reference evidence="6" key="2">
    <citation type="submission" date="2021-01" db="UniProtKB">
        <authorList>
            <consortium name="EnsemblPlants"/>
        </authorList>
    </citation>
    <scope>IDENTIFICATION</scope>
</reference>
<dbReference type="GO" id="GO:0005975">
    <property type="term" value="P:carbohydrate metabolic process"/>
    <property type="evidence" value="ECO:0007669"/>
    <property type="project" value="InterPro"/>
</dbReference>
<keyword evidence="5" id="KW-0732">Signal</keyword>
<evidence type="ECO:0000256" key="3">
    <source>
        <dbReference type="ARBA" id="ARBA00023295"/>
    </source>
</evidence>